<dbReference type="STRING" id="1399860.A0A2C5XE51"/>
<protein>
    <recommendedName>
        <fullName evidence="6">Enterotoxin</fullName>
    </recommendedName>
</protein>
<dbReference type="OrthoDB" id="4936804at2759"/>
<gene>
    <name evidence="4" type="ORF">CDD81_3387</name>
</gene>
<keyword evidence="3" id="KW-0732">Signal</keyword>
<evidence type="ECO:0000256" key="3">
    <source>
        <dbReference type="SAM" id="SignalP"/>
    </source>
</evidence>
<feature type="compositionally biased region" description="Basic and acidic residues" evidence="2">
    <location>
        <begin position="457"/>
        <end position="482"/>
    </location>
</feature>
<organism evidence="4 5">
    <name type="scientific">Ophiocordyceps australis</name>
    <dbReference type="NCBI Taxonomy" id="1399860"/>
    <lineage>
        <taxon>Eukaryota</taxon>
        <taxon>Fungi</taxon>
        <taxon>Dikarya</taxon>
        <taxon>Ascomycota</taxon>
        <taxon>Pezizomycotina</taxon>
        <taxon>Sordariomycetes</taxon>
        <taxon>Hypocreomycetidae</taxon>
        <taxon>Hypocreales</taxon>
        <taxon>Ophiocordycipitaceae</taxon>
        <taxon>Ophiocordyceps</taxon>
    </lineage>
</organism>
<sequence>MMSGAIALLVILLGYKAGLSGANDSGADDAGRMIIGYRSIGRGERDLIERTGTLVRSRNTAAAHLGKGVYVSNSPYVFEREEDGTDSTVKITANADAFKGVNKVWVPPEYWIEAAAQGHVSAEREVQITTEQLGDYIADHGLEAHRTLLFSKVKSAQDFVEQMLIPNDMIAHDQDGKPAVDTIGRELDIRATVAGRTLFSGIEFDWKEIKGIKEYSEETIQQRAKFLTDRAAEAADEASKQLKANAPESAEAIKTSVARTKRSVEGVAHLHRMKTNWVGYKHFRSAYKIYARARKTEMEFRKLSLARALEEQSNIVHEASKNMEAASDKDAKIAEAKNAVEKSRTLLETAEAHAASLKTAHEKVDTLVKVLNGGEDPKHIKVLAENPRAVWAKLQESFTVMGEEKLEGSLDDAIIDEAGIAKEEDSIFQTAVAEARNVFSAIEKAFEALVTPSQTPAKKEATDRPARDTDAKEKANKAADARAKAVDSANKLAGDSDSGSWLGGVLGGVATGIALMGGSAIAAASAAGGSVASGAATGTAAGAQVPALLSAQQSIAVTTAEVASVVAEVNPELGLQILLDSVPPPPTTPPVPQYAVIQGPVLEKRDASAKRAFQVAGPALERAFTDAFHLALKEARLHMGI</sequence>
<evidence type="ECO:0000313" key="5">
    <source>
        <dbReference type="Proteomes" id="UP000226192"/>
    </source>
</evidence>
<comment type="caution">
    <text evidence="4">The sequence shown here is derived from an EMBL/GenBank/DDBJ whole genome shotgun (WGS) entry which is preliminary data.</text>
</comment>
<feature type="region of interest" description="Disordered" evidence="2">
    <location>
        <begin position="452"/>
        <end position="482"/>
    </location>
</feature>
<feature type="coiled-coil region" evidence="1">
    <location>
        <begin position="309"/>
        <end position="353"/>
    </location>
</feature>
<proteinExistence type="predicted"/>
<dbReference type="Proteomes" id="UP000226192">
    <property type="component" value="Unassembled WGS sequence"/>
</dbReference>
<name>A0A2C5XE51_9HYPO</name>
<accession>A0A2C5XE51</accession>
<evidence type="ECO:0000256" key="1">
    <source>
        <dbReference type="SAM" id="Coils"/>
    </source>
</evidence>
<reference evidence="4 5" key="1">
    <citation type="submission" date="2017-06" db="EMBL/GenBank/DDBJ databases">
        <title>Ant-infecting Ophiocordyceps genomes reveal a high diversity of potential behavioral manipulation genes and a possible major role for enterotoxins.</title>
        <authorList>
            <person name="De Bekker C."/>
            <person name="Evans H.C."/>
            <person name="Brachmann A."/>
            <person name="Hughes D.P."/>
        </authorList>
    </citation>
    <scope>NUCLEOTIDE SEQUENCE [LARGE SCALE GENOMIC DNA]</scope>
    <source>
        <strain evidence="4 5">Map64</strain>
    </source>
</reference>
<dbReference type="InterPro" id="IPR045564">
    <property type="entry name" value="DUF5910"/>
</dbReference>
<dbReference type="EMBL" id="NJET01000216">
    <property type="protein sequence ID" value="PHH59318.1"/>
    <property type="molecule type" value="Genomic_DNA"/>
</dbReference>
<keyword evidence="1" id="KW-0175">Coiled coil</keyword>
<feature type="signal peptide" evidence="3">
    <location>
        <begin position="1"/>
        <end position="22"/>
    </location>
</feature>
<evidence type="ECO:0008006" key="6">
    <source>
        <dbReference type="Google" id="ProtNLM"/>
    </source>
</evidence>
<evidence type="ECO:0000256" key="2">
    <source>
        <dbReference type="SAM" id="MobiDB-lite"/>
    </source>
</evidence>
<evidence type="ECO:0000313" key="4">
    <source>
        <dbReference type="EMBL" id="PHH59318.1"/>
    </source>
</evidence>
<dbReference type="AlphaFoldDB" id="A0A2C5XE51"/>
<dbReference type="Pfam" id="PF19287">
    <property type="entry name" value="DUF5910"/>
    <property type="match status" value="1"/>
</dbReference>
<feature type="chain" id="PRO_5013061529" description="Enterotoxin" evidence="3">
    <location>
        <begin position="23"/>
        <end position="641"/>
    </location>
</feature>
<keyword evidence="5" id="KW-1185">Reference proteome</keyword>